<dbReference type="EMBL" id="CVQH01000001">
    <property type="protein sequence ID" value="CRJ80151.1"/>
    <property type="molecule type" value="Genomic_DNA"/>
</dbReference>
<dbReference type="GO" id="GO:0016874">
    <property type="term" value="F:ligase activity"/>
    <property type="evidence" value="ECO:0007669"/>
    <property type="project" value="UniProtKB-KW"/>
</dbReference>
<accession>A0A0G4KDM7</accession>
<dbReference type="PANTHER" id="PTHR43585">
    <property type="entry name" value="FUMIPYRROLE BIOSYNTHESIS PROTEIN C"/>
    <property type="match status" value="1"/>
</dbReference>
<protein>
    <recommendedName>
        <fullName evidence="6">ATP-grasp domain-containing protein</fullName>
    </recommendedName>
</protein>
<dbReference type="Gene3D" id="3.40.50.20">
    <property type="match status" value="1"/>
</dbReference>
<dbReference type="GO" id="GO:0046872">
    <property type="term" value="F:metal ion binding"/>
    <property type="evidence" value="ECO:0007669"/>
    <property type="project" value="InterPro"/>
</dbReference>
<feature type="region of interest" description="Disordered" evidence="5">
    <location>
        <begin position="477"/>
        <end position="504"/>
    </location>
</feature>
<reference evidence="7 8" key="1">
    <citation type="submission" date="2015-05" db="EMBL/GenBank/DDBJ databases">
        <authorList>
            <person name="Wang D.B."/>
            <person name="Wang M."/>
        </authorList>
    </citation>
    <scope>NUCLEOTIDE SEQUENCE [LARGE SCALE GENOMIC DNA]</scope>
    <source>
        <strain evidence="7">VL1</strain>
    </source>
</reference>
<dbReference type="Gene3D" id="3.30.470.20">
    <property type="entry name" value="ATP-grasp fold, B domain"/>
    <property type="match status" value="1"/>
</dbReference>
<organism evidence="7 8">
    <name type="scientific">Verticillium longisporum</name>
    <name type="common">Verticillium dahliae var. longisporum</name>
    <dbReference type="NCBI Taxonomy" id="100787"/>
    <lineage>
        <taxon>Eukaryota</taxon>
        <taxon>Fungi</taxon>
        <taxon>Dikarya</taxon>
        <taxon>Ascomycota</taxon>
        <taxon>Pezizomycotina</taxon>
        <taxon>Sordariomycetes</taxon>
        <taxon>Hypocreomycetidae</taxon>
        <taxon>Glomerellales</taxon>
        <taxon>Plectosphaerellaceae</taxon>
        <taxon>Verticillium</taxon>
    </lineage>
</organism>
<dbReference type="InterPro" id="IPR041472">
    <property type="entry name" value="BL00235/CARNS1_N"/>
</dbReference>
<dbReference type="GO" id="GO:0005524">
    <property type="term" value="F:ATP binding"/>
    <property type="evidence" value="ECO:0007669"/>
    <property type="project" value="UniProtKB-UniRule"/>
</dbReference>
<feature type="domain" description="ATP-grasp" evidence="6">
    <location>
        <begin position="363"/>
        <end position="600"/>
    </location>
</feature>
<keyword evidence="8" id="KW-1185">Reference proteome</keyword>
<evidence type="ECO:0000313" key="8">
    <source>
        <dbReference type="Proteomes" id="UP000044602"/>
    </source>
</evidence>
<dbReference type="Proteomes" id="UP000044602">
    <property type="component" value="Unassembled WGS sequence"/>
</dbReference>
<feature type="region of interest" description="Disordered" evidence="5">
    <location>
        <begin position="735"/>
        <end position="759"/>
    </location>
</feature>
<name>A0A0G4KDM7_VERLO</name>
<evidence type="ECO:0000313" key="7">
    <source>
        <dbReference type="EMBL" id="CRJ80151.1"/>
    </source>
</evidence>
<feature type="compositionally biased region" description="Polar residues" evidence="5">
    <location>
        <begin position="750"/>
        <end position="759"/>
    </location>
</feature>
<dbReference type="InterPro" id="IPR052032">
    <property type="entry name" value="ATP-dep_AA_Ligase"/>
</dbReference>
<dbReference type="SUPFAM" id="SSF56059">
    <property type="entry name" value="Glutathione synthetase ATP-binding domain-like"/>
    <property type="match status" value="1"/>
</dbReference>
<dbReference type="AlphaFoldDB" id="A0A0G4KDM7"/>
<evidence type="ECO:0000256" key="3">
    <source>
        <dbReference type="ARBA" id="ARBA00022840"/>
    </source>
</evidence>
<keyword evidence="1" id="KW-0436">Ligase</keyword>
<evidence type="ECO:0000256" key="4">
    <source>
        <dbReference type="PROSITE-ProRule" id="PRU00409"/>
    </source>
</evidence>
<dbReference type="Pfam" id="PF18130">
    <property type="entry name" value="ATPgrasp_N"/>
    <property type="match status" value="1"/>
</dbReference>
<evidence type="ECO:0000256" key="1">
    <source>
        <dbReference type="ARBA" id="ARBA00022598"/>
    </source>
</evidence>
<dbReference type="Pfam" id="PF13535">
    <property type="entry name" value="ATP-grasp_4"/>
    <property type="match status" value="1"/>
</dbReference>
<evidence type="ECO:0000259" key="6">
    <source>
        <dbReference type="PROSITE" id="PS50975"/>
    </source>
</evidence>
<dbReference type="PROSITE" id="PS50975">
    <property type="entry name" value="ATP_GRASP"/>
    <property type="match status" value="1"/>
</dbReference>
<gene>
    <name evidence="7" type="ORF">BN1708_000174</name>
</gene>
<evidence type="ECO:0000256" key="5">
    <source>
        <dbReference type="SAM" id="MobiDB-lite"/>
    </source>
</evidence>
<dbReference type="InterPro" id="IPR011761">
    <property type="entry name" value="ATP-grasp"/>
</dbReference>
<feature type="compositionally biased region" description="Polar residues" evidence="5">
    <location>
        <begin position="477"/>
        <end position="496"/>
    </location>
</feature>
<proteinExistence type="predicted"/>
<dbReference type="PANTHER" id="PTHR43585:SF2">
    <property type="entry name" value="ATP-GRASP ENZYME FSQD"/>
    <property type="match status" value="1"/>
</dbReference>
<sequence length="759" mass="82710">MPAARETNSVRAALIRGSKSVDCQWLLRDDSHEHHMKRVYVTPVSAQDLCPDIVVSDDTTEASSSSITIEDRSSFSHQDKIVLTEERSSFLGGAFDHLFAAARFQTAAFSKDDASPHDKPTKSPCCVFLLAEDEGFAVRSDFLVYRLLGCPQVASSFSFLSPFTKISPFTGFIDGWVDISRALQVASGVVLLNAEAVADSSPHTPGSQSSLGFAESISSFEQELEQRLSFPWIQPTAIRQYRVCLVIGPQIVRSWLSRWQAAAALGVRLVILTTGDWWADDPVGPSFQHLKEALISIDMRTNNDESGSTLGDRIAQAVRTFPEPIDGIFTSSDDYLISVAQASEALGLYTPGVKAFTVSTDKFLTRMFSGQDTGSTFAVKSMSDLENQIGTTGDMGGKLQYPVVCKPSIGRGSEGVFRADDAAELRDAVARILAIRDCPNGVVVEDYVAGPEVDANLVLRDGRLLFAEVVDDFPCSADTSPSSQGGTFNETQTHTPSGLPKHEQTSVIEAMKQAVLLQGFSSGVFHCEARVRNSSMDYVVHPDVPFPVLEAITISAKDKKNELSVFLHEINARAPGMGSSTASLFSSGIDYWALQVLCAVRDWSRFEALSIPFKHSPTNFVSLANVAVDVTSAQMRALNIPGFVSAAGSDKGPQPITRIAIDGDAYPTGEIRRSHPDIMQHVPYHITIARPSDWYAGRKGSWRWFTTGVVRSSLSREHALTMVDSFTKSFEELLREGPKGSTEPVRLQGRSPQARTVKT</sequence>
<keyword evidence="2 4" id="KW-0547">Nucleotide-binding</keyword>
<evidence type="ECO:0000256" key="2">
    <source>
        <dbReference type="ARBA" id="ARBA00022741"/>
    </source>
</evidence>
<keyword evidence="3 4" id="KW-0067">ATP-binding</keyword>
<dbReference type="STRING" id="100787.A0A0G4KDM7"/>